<dbReference type="InterPro" id="IPR012951">
    <property type="entry name" value="BBE"/>
</dbReference>
<keyword evidence="5" id="KW-0732">Signal</keyword>
<dbReference type="GO" id="GO:0071949">
    <property type="term" value="F:FAD binding"/>
    <property type="evidence" value="ECO:0007669"/>
    <property type="project" value="InterPro"/>
</dbReference>
<evidence type="ECO:0000259" key="6">
    <source>
        <dbReference type="PROSITE" id="PS51387"/>
    </source>
</evidence>
<keyword evidence="4" id="KW-0560">Oxidoreductase</keyword>
<comment type="similarity">
    <text evidence="1">Belongs to the oxygen-dependent FAD-linked oxidoreductase family.</text>
</comment>
<proteinExistence type="inferred from homology"/>
<dbReference type="PANTHER" id="PTHR42973">
    <property type="entry name" value="BINDING OXIDOREDUCTASE, PUTATIVE (AFU_ORTHOLOGUE AFUA_1G17690)-RELATED"/>
    <property type="match status" value="1"/>
</dbReference>
<keyword evidence="8" id="KW-1185">Reference proteome</keyword>
<dbReference type="Pfam" id="PF01565">
    <property type="entry name" value="FAD_binding_4"/>
    <property type="match status" value="1"/>
</dbReference>
<dbReference type="InterPro" id="IPR036318">
    <property type="entry name" value="FAD-bd_PCMH-like_sf"/>
</dbReference>
<evidence type="ECO:0000256" key="4">
    <source>
        <dbReference type="ARBA" id="ARBA00023002"/>
    </source>
</evidence>
<dbReference type="PANTHER" id="PTHR42973:SF15">
    <property type="entry name" value="FAD-BINDING PCMH-TYPE DOMAIN-CONTAINING PROTEIN"/>
    <property type="match status" value="1"/>
</dbReference>
<evidence type="ECO:0000256" key="3">
    <source>
        <dbReference type="ARBA" id="ARBA00022827"/>
    </source>
</evidence>
<dbReference type="InterPro" id="IPR050416">
    <property type="entry name" value="FAD-linked_Oxidoreductase"/>
</dbReference>
<evidence type="ECO:0000256" key="2">
    <source>
        <dbReference type="ARBA" id="ARBA00022630"/>
    </source>
</evidence>
<dbReference type="Proteomes" id="UP001303473">
    <property type="component" value="Unassembled WGS sequence"/>
</dbReference>
<dbReference type="Gene3D" id="3.40.462.20">
    <property type="match status" value="1"/>
</dbReference>
<comment type="caution">
    <text evidence="7">The sequence shown here is derived from an EMBL/GenBank/DDBJ whole genome shotgun (WGS) entry which is preliminary data.</text>
</comment>
<dbReference type="Pfam" id="PF08031">
    <property type="entry name" value="BBE"/>
    <property type="match status" value="1"/>
</dbReference>
<dbReference type="EMBL" id="MU853790">
    <property type="protein sequence ID" value="KAK3940858.1"/>
    <property type="molecule type" value="Genomic_DNA"/>
</dbReference>
<dbReference type="Gene3D" id="3.30.465.10">
    <property type="match status" value="1"/>
</dbReference>
<accession>A0AAN6N9Y8</accession>
<sequence length="515" mass="55256">MARLGYLTFVALAASYASALPSTTDYGILESRGYGKSTLSLIQCLKTKSVPFYVQQSPDWTEYATTFNSRLQYEPAAIALPTTVQHISDSVICASNNGIKVQAKSGGHSYASYSTGGRDGDLMVDLENFNSISLDDSTGVATVGAGVRLGNLALGIWNQGKRALAHGTCPSVGIGGHFTHGGYGYSSRAFGLALDQIVALDVVLANGTFVHANPTSYPEVYYVMRGVADAFGIVTTFYLQTSPAPPTVIQWSYDLPQALTSVSAAVDTFKKVQTFALNASAVDRNLGFGVTIANNATSFTVHGTYFGTEAHFNTTIAPALLEGLPTPAPDSSVEVVDWITSLTLLGGAATLAEPLHGYNERDNFFAKSVTTTEPFPDDALTSFFSYVLNEGAKPPVSWFSIINLYGGPDSQILKYNESFAAYAGHDDLWVIQNYGDVAVNGTYPASGIEFLDGMNNAMTSKLSEYGAYLNYVDPTYSPAEAHQLYYGEELYQKLQKLKAVLDPKNVFSNPQSIQA</sequence>
<organism evidence="7 8">
    <name type="scientific">Diplogelasinospora grovesii</name>
    <dbReference type="NCBI Taxonomy" id="303347"/>
    <lineage>
        <taxon>Eukaryota</taxon>
        <taxon>Fungi</taxon>
        <taxon>Dikarya</taxon>
        <taxon>Ascomycota</taxon>
        <taxon>Pezizomycotina</taxon>
        <taxon>Sordariomycetes</taxon>
        <taxon>Sordariomycetidae</taxon>
        <taxon>Sordariales</taxon>
        <taxon>Diplogelasinosporaceae</taxon>
        <taxon>Diplogelasinospora</taxon>
    </lineage>
</organism>
<dbReference type="InterPro" id="IPR016166">
    <property type="entry name" value="FAD-bd_PCMH"/>
</dbReference>
<feature type="signal peptide" evidence="5">
    <location>
        <begin position="1"/>
        <end position="19"/>
    </location>
</feature>
<dbReference type="GO" id="GO:0016491">
    <property type="term" value="F:oxidoreductase activity"/>
    <property type="evidence" value="ECO:0007669"/>
    <property type="project" value="UniProtKB-KW"/>
</dbReference>
<protein>
    <submittedName>
        <fullName evidence="7">Glucooligosaccharide oxidase</fullName>
    </submittedName>
</protein>
<keyword evidence="3" id="KW-0274">FAD</keyword>
<keyword evidence="2" id="KW-0285">Flavoprotein</keyword>
<reference evidence="8" key="1">
    <citation type="journal article" date="2023" name="Mol. Phylogenet. Evol.">
        <title>Genome-scale phylogeny and comparative genomics of the fungal order Sordariales.</title>
        <authorList>
            <person name="Hensen N."/>
            <person name="Bonometti L."/>
            <person name="Westerberg I."/>
            <person name="Brannstrom I.O."/>
            <person name="Guillou S."/>
            <person name="Cros-Aarteil S."/>
            <person name="Calhoun S."/>
            <person name="Haridas S."/>
            <person name="Kuo A."/>
            <person name="Mondo S."/>
            <person name="Pangilinan J."/>
            <person name="Riley R."/>
            <person name="LaButti K."/>
            <person name="Andreopoulos B."/>
            <person name="Lipzen A."/>
            <person name="Chen C."/>
            <person name="Yan M."/>
            <person name="Daum C."/>
            <person name="Ng V."/>
            <person name="Clum A."/>
            <person name="Steindorff A."/>
            <person name="Ohm R.A."/>
            <person name="Martin F."/>
            <person name="Silar P."/>
            <person name="Natvig D.O."/>
            <person name="Lalanne C."/>
            <person name="Gautier V."/>
            <person name="Ament-Velasquez S.L."/>
            <person name="Kruys A."/>
            <person name="Hutchinson M.I."/>
            <person name="Powell A.J."/>
            <person name="Barry K."/>
            <person name="Miller A.N."/>
            <person name="Grigoriev I.V."/>
            <person name="Debuchy R."/>
            <person name="Gladieux P."/>
            <person name="Hiltunen Thoren M."/>
            <person name="Johannesson H."/>
        </authorList>
    </citation>
    <scope>NUCLEOTIDE SEQUENCE [LARGE SCALE GENOMIC DNA]</scope>
    <source>
        <strain evidence="8">CBS 340.73</strain>
    </source>
</reference>
<name>A0AAN6N9Y8_9PEZI</name>
<dbReference type="PROSITE" id="PS51387">
    <property type="entry name" value="FAD_PCMH"/>
    <property type="match status" value="1"/>
</dbReference>
<gene>
    <name evidence="7" type="ORF">QBC46DRAFT_383988</name>
</gene>
<dbReference type="AlphaFoldDB" id="A0AAN6N9Y8"/>
<evidence type="ECO:0000313" key="8">
    <source>
        <dbReference type="Proteomes" id="UP001303473"/>
    </source>
</evidence>
<dbReference type="SUPFAM" id="SSF56176">
    <property type="entry name" value="FAD-binding/transporter-associated domain-like"/>
    <property type="match status" value="1"/>
</dbReference>
<evidence type="ECO:0000256" key="5">
    <source>
        <dbReference type="SAM" id="SignalP"/>
    </source>
</evidence>
<feature type="chain" id="PRO_5043029402" evidence="5">
    <location>
        <begin position="20"/>
        <end position="515"/>
    </location>
</feature>
<evidence type="ECO:0000313" key="7">
    <source>
        <dbReference type="EMBL" id="KAK3940858.1"/>
    </source>
</evidence>
<dbReference type="InterPro" id="IPR016169">
    <property type="entry name" value="FAD-bd_PCMH_sub2"/>
</dbReference>
<evidence type="ECO:0000256" key="1">
    <source>
        <dbReference type="ARBA" id="ARBA00005466"/>
    </source>
</evidence>
<dbReference type="InterPro" id="IPR006094">
    <property type="entry name" value="Oxid_FAD_bind_N"/>
</dbReference>
<feature type="domain" description="FAD-binding PCMH-type" evidence="6">
    <location>
        <begin position="71"/>
        <end position="244"/>
    </location>
</feature>